<keyword evidence="1" id="KW-0472">Membrane</keyword>
<dbReference type="EMBL" id="FNTV01000001">
    <property type="protein sequence ID" value="SEE83048.1"/>
    <property type="molecule type" value="Genomic_DNA"/>
</dbReference>
<reference evidence="2 3" key="1">
    <citation type="submission" date="2016-10" db="EMBL/GenBank/DDBJ databases">
        <authorList>
            <person name="de Groot N.N."/>
        </authorList>
    </citation>
    <scope>NUCLEOTIDE SEQUENCE [LARGE SCALE GENOMIC DNA]</scope>
    <source>
        <strain evidence="2 3">DSM 22274</strain>
    </source>
</reference>
<keyword evidence="1" id="KW-1133">Transmembrane helix</keyword>
<evidence type="ECO:0000313" key="2">
    <source>
        <dbReference type="EMBL" id="SEE83048.1"/>
    </source>
</evidence>
<evidence type="ECO:0000313" key="3">
    <source>
        <dbReference type="Proteomes" id="UP000182725"/>
    </source>
</evidence>
<feature type="transmembrane region" description="Helical" evidence="1">
    <location>
        <begin position="6"/>
        <end position="32"/>
    </location>
</feature>
<accession>A0A1H5M3H3</accession>
<organism evidence="2 3">
    <name type="scientific">Arthrobacter alpinus</name>
    <dbReference type="NCBI Taxonomy" id="656366"/>
    <lineage>
        <taxon>Bacteria</taxon>
        <taxon>Bacillati</taxon>
        <taxon>Actinomycetota</taxon>
        <taxon>Actinomycetes</taxon>
        <taxon>Micrococcales</taxon>
        <taxon>Micrococcaceae</taxon>
        <taxon>Arthrobacter</taxon>
    </lineage>
</organism>
<dbReference type="Proteomes" id="UP000182725">
    <property type="component" value="Unassembled WGS sequence"/>
</dbReference>
<dbReference type="RefSeq" id="WP_074712002.1">
    <property type="nucleotide sequence ID" value="NZ_FNTV01000001.1"/>
</dbReference>
<keyword evidence="1" id="KW-0812">Transmembrane</keyword>
<proteinExistence type="predicted"/>
<name>A0A1H5M3H3_9MICC</name>
<dbReference type="AlphaFoldDB" id="A0A1H5M3H3"/>
<evidence type="ECO:0000256" key="1">
    <source>
        <dbReference type="SAM" id="Phobius"/>
    </source>
</evidence>
<protein>
    <submittedName>
        <fullName evidence="2">Uncharacterized protein</fullName>
    </submittedName>
</protein>
<sequence length="133" mass="14783">MTEFWWGVLSLPIIVLAAAAAVGATIGAWHLIDQWSQARWRKLPPVEMPVQYGDPKGWNGWTLGKSGTRGAFLSLLLTGMKGFTVRITSGLAIMVVYGTDKRDQQRSAILYRALDKAMADVCKEMEDERPQES</sequence>
<gene>
    <name evidence="2" type="ORF">SAMN04489740_2705</name>
</gene>